<reference evidence="7 8" key="1">
    <citation type="journal article" date="2024" name="Science">
        <title>Giant polyketide synthase enzymes in the biosynthesis of giant marine polyether toxins.</title>
        <authorList>
            <person name="Fallon T.R."/>
            <person name="Shende V.V."/>
            <person name="Wierzbicki I.H."/>
            <person name="Pendleton A.L."/>
            <person name="Watervoot N.F."/>
            <person name="Auber R.P."/>
            <person name="Gonzalez D.J."/>
            <person name="Wisecaver J.H."/>
            <person name="Moore B.S."/>
        </authorList>
    </citation>
    <scope>NUCLEOTIDE SEQUENCE [LARGE SCALE GENOMIC DNA]</scope>
    <source>
        <strain evidence="7 8">12B1</strain>
    </source>
</reference>
<feature type="chain" id="PRO_5044284302" description="Nudix hydrolase domain-containing protein" evidence="6">
    <location>
        <begin position="20"/>
        <end position="310"/>
    </location>
</feature>
<dbReference type="PANTHER" id="PTHR31835">
    <property type="entry name" value="URIDINE DIPHOSPHATE GLUCOSE PYROPHOSPHATASE"/>
    <property type="match status" value="1"/>
</dbReference>
<comment type="cofactor">
    <cofactor evidence="1">
        <name>Mg(2+)</name>
        <dbReference type="ChEBI" id="CHEBI:18420"/>
    </cofactor>
</comment>
<evidence type="ECO:0000256" key="3">
    <source>
        <dbReference type="ARBA" id="ARBA00022801"/>
    </source>
</evidence>
<sequence>MRLLALGLASAALALLLAARRRKAALRGPDPAREPYSLLLTLEGARLRGVREGDVSVSFASAHDRRPHAKDGAIDEVWREKLASGARLFDQTKFRLRRIARTAAGVEMEVGLTRYKEYIGTHAGGRVLALQAAAEAAHGERRAHLSCALGCEAVLLTRERQVVLLRRSGATASHQRLYNGPSGHAEPAHAGVETHGGMCADSAAARVVRELFEAIVQEVHEETNIPKESLSEPLLIGAMEDSRLKPDLLFLLSTSLDAAAVRACYSRGATEGWESDKLVFWPADTIDSCSLPLTPVTRAAIDCFKIVDKR</sequence>
<dbReference type="Gene3D" id="3.90.79.10">
    <property type="entry name" value="Nucleoside Triphosphate Pyrophosphohydrolase"/>
    <property type="match status" value="1"/>
</dbReference>
<proteinExistence type="predicted"/>
<keyword evidence="2" id="KW-0479">Metal-binding</keyword>
<keyword evidence="4" id="KW-0460">Magnesium</keyword>
<dbReference type="InterPro" id="IPR055295">
    <property type="entry name" value="NUDT22/NUDT9-like"/>
</dbReference>
<comment type="caution">
    <text evidence="7">The sequence shown here is derived from an EMBL/GenBank/DDBJ whole genome shotgun (WGS) entry which is preliminary data.</text>
</comment>
<dbReference type="SUPFAM" id="SSF55811">
    <property type="entry name" value="Nudix"/>
    <property type="match status" value="1"/>
</dbReference>
<keyword evidence="6" id="KW-0732">Signal</keyword>
<dbReference type="PANTHER" id="PTHR31835:SF1">
    <property type="entry name" value="URIDINE DIPHOSPHATE GLUCOSE PYROPHOSPHATASE NUDT22"/>
    <property type="match status" value="1"/>
</dbReference>
<dbReference type="GO" id="GO:0052751">
    <property type="term" value="F:GDP-mannose hydrolase activity"/>
    <property type="evidence" value="ECO:0007669"/>
    <property type="project" value="TreeGrafter"/>
</dbReference>
<dbReference type="Proteomes" id="UP001515480">
    <property type="component" value="Unassembled WGS sequence"/>
</dbReference>
<evidence type="ECO:0000256" key="2">
    <source>
        <dbReference type="ARBA" id="ARBA00022723"/>
    </source>
</evidence>
<evidence type="ECO:0000256" key="1">
    <source>
        <dbReference type="ARBA" id="ARBA00001946"/>
    </source>
</evidence>
<feature type="signal peptide" evidence="6">
    <location>
        <begin position="1"/>
        <end position="19"/>
    </location>
</feature>
<evidence type="ECO:0000313" key="8">
    <source>
        <dbReference type="Proteomes" id="UP001515480"/>
    </source>
</evidence>
<feature type="region of interest" description="Disordered" evidence="5">
    <location>
        <begin position="175"/>
        <end position="194"/>
    </location>
</feature>
<accession>A0AB34K2S8</accession>
<keyword evidence="8" id="KW-1185">Reference proteome</keyword>
<evidence type="ECO:0000256" key="4">
    <source>
        <dbReference type="ARBA" id="ARBA00022842"/>
    </source>
</evidence>
<keyword evidence="3" id="KW-0378">Hydrolase</keyword>
<dbReference type="AlphaFoldDB" id="A0AB34K2S8"/>
<evidence type="ECO:0000256" key="5">
    <source>
        <dbReference type="SAM" id="MobiDB-lite"/>
    </source>
</evidence>
<gene>
    <name evidence="7" type="ORF">AB1Y20_008921</name>
</gene>
<evidence type="ECO:0000313" key="7">
    <source>
        <dbReference type="EMBL" id="KAL1527532.1"/>
    </source>
</evidence>
<dbReference type="GO" id="GO:0046872">
    <property type="term" value="F:metal ion binding"/>
    <property type="evidence" value="ECO:0007669"/>
    <property type="project" value="UniProtKB-KW"/>
</dbReference>
<dbReference type="EMBL" id="JBGBPQ010000002">
    <property type="protein sequence ID" value="KAL1527532.1"/>
    <property type="molecule type" value="Genomic_DNA"/>
</dbReference>
<dbReference type="InterPro" id="IPR015797">
    <property type="entry name" value="NUDIX_hydrolase-like_dom_sf"/>
</dbReference>
<protein>
    <recommendedName>
        <fullName evidence="9">Nudix hydrolase domain-containing protein</fullName>
    </recommendedName>
</protein>
<organism evidence="7 8">
    <name type="scientific">Prymnesium parvum</name>
    <name type="common">Toxic golden alga</name>
    <dbReference type="NCBI Taxonomy" id="97485"/>
    <lineage>
        <taxon>Eukaryota</taxon>
        <taxon>Haptista</taxon>
        <taxon>Haptophyta</taxon>
        <taxon>Prymnesiophyceae</taxon>
        <taxon>Prymnesiales</taxon>
        <taxon>Prymnesiaceae</taxon>
        <taxon>Prymnesium</taxon>
    </lineage>
</organism>
<evidence type="ECO:0000256" key="6">
    <source>
        <dbReference type="SAM" id="SignalP"/>
    </source>
</evidence>
<name>A0AB34K2S8_PRYPA</name>
<evidence type="ECO:0008006" key="9">
    <source>
        <dbReference type="Google" id="ProtNLM"/>
    </source>
</evidence>